<dbReference type="KEGG" id="cre:CHLRE_11g467778v5"/>
<dbReference type="InterPro" id="IPR000836">
    <property type="entry name" value="PRTase_dom"/>
</dbReference>
<protein>
    <recommendedName>
        <fullName evidence="4">uracil phosphoribosyltransferase</fullName>
        <ecNumber evidence="4">2.4.2.9</ecNumber>
    </recommendedName>
    <alternativeName>
        <fullName evidence="10">UMP pyrophosphorylase</fullName>
    </alternativeName>
</protein>
<dbReference type="InterPro" id="IPR029057">
    <property type="entry name" value="PRTase-like"/>
</dbReference>
<name>A0A2K3D7Z5_CHLRE</name>
<dbReference type="AlphaFoldDB" id="A0A2K3D7Z5"/>
<keyword evidence="7" id="KW-0808">Transferase</keyword>
<evidence type="ECO:0000313" key="12">
    <source>
        <dbReference type="EMBL" id="PNW76658.1"/>
    </source>
</evidence>
<gene>
    <name evidence="12" type="ORF">CHLRE_11g467778v5</name>
</gene>
<comment type="pathway">
    <text evidence="2">Pyrimidine metabolism; UMP biosynthesis via salvage pathway; UMP from uracil: step 1/1.</text>
</comment>
<evidence type="ECO:0000256" key="3">
    <source>
        <dbReference type="ARBA" id="ARBA00009516"/>
    </source>
</evidence>
<sequence>MQSLVVHRSTSGATRRSCVAPARVPRLAVPVRASAEPAAPKPKPKAPQQMLVYSPPHPLIKHWLAILRSNFTPPPMFRSACAELGRLLIYEAMREFQPTMEQQVETPLGAIADATICDPDQPIKVIPILRAGLVLLEQAQQVLPFHQTYHVGYVRDPATLQATAYLNKLPAKLAPTDLFLITDPMLATGGTIVIEDIVARGGRAENIRVVAVVVAPPALKKLADKFPGLKIYTAMIDEQVDERGYIVPGLGDAGDRAYGTPHNH</sequence>
<comment type="similarity">
    <text evidence="3">Belongs to the UPRTase family.</text>
</comment>
<evidence type="ECO:0000256" key="2">
    <source>
        <dbReference type="ARBA" id="ARBA00005180"/>
    </source>
</evidence>
<evidence type="ECO:0000313" key="13">
    <source>
        <dbReference type="Proteomes" id="UP000006906"/>
    </source>
</evidence>
<dbReference type="InParanoid" id="A0A2K3D7Z5"/>
<dbReference type="OrthoDB" id="106623at2759"/>
<dbReference type="Pfam" id="PF14681">
    <property type="entry name" value="UPRTase"/>
    <property type="match status" value="1"/>
</dbReference>
<dbReference type="PANTHER" id="PTHR32315:SF4">
    <property type="entry name" value="URACIL PHOSPHORIBOSYLTRANSFERASE, CHLOROPLASTIC"/>
    <property type="match status" value="1"/>
</dbReference>
<keyword evidence="13" id="KW-1185">Reference proteome</keyword>
<evidence type="ECO:0000256" key="6">
    <source>
        <dbReference type="ARBA" id="ARBA00022676"/>
    </source>
</evidence>
<evidence type="ECO:0000256" key="10">
    <source>
        <dbReference type="ARBA" id="ARBA00031082"/>
    </source>
</evidence>
<evidence type="ECO:0000256" key="9">
    <source>
        <dbReference type="ARBA" id="ARBA00023134"/>
    </source>
</evidence>
<dbReference type="FunFam" id="3.40.50.2020:FF:000003">
    <property type="entry name" value="Uracil phosphoribosyltransferase"/>
    <property type="match status" value="1"/>
</dbReference>
<dbReference type="SUPFAM" id="SSF53271">
    <property type="entry name" value="PRTase-like"/>
    <property type="match status" value="1"/>
</dbReference>
<reference evidence="12 13" key="1">
    <citation type="journal article" date="2007" name="Science">
        <title>The Chlamydomonas genome reveals the evolution of key animal and plant functions.</title>
        <authorList>
            <person name="Merchant S.S."/>
            <person name="Prochnik S.E."/>
            <person name="Vallon O."/>
            <person name="Harris E.H."/>
            <person name="Karpowicz S.J."/>
            <person name="Witman G.B."/>
            <person name="Terry A."/>
            <person name="Salamov A."/>
            <person name="Fritz-Laylin L.K."/>
            <person name="Marechal-Drouard L."/>
            <person name="Marshall W.F."/>
            <person name="Qu L.H."/>
            <person name="Nelson D.R."/>
            <person name="Sanderfoot A.A."/>
            <person name="Spalding M.H."/>
            <person name="Kapitonov V.V."/>
            <person name="Ren Q."/>
            <person name="Ferris P."/>
            <person name="Lindquist E."/>
            <person name="Shapiro H."/>
            <person name="Lucas S.M."/>
            <person name="Grimwood J."/>
            <person name="Schmutz J."/>
            <person name="Cardol P."/>
            <person name="Cerutti H."/>
            <person name="Chanfreau G."/>
            <person name="Chen C.L."/>
            <person name="Cognat V."/>
            <person name="Croft M.T."/>
            <person name="Dent R."/>
            <person name="Dutcher S."/>
            <person name="Fernandez E."/>
            <person name="Fukuzawa H."/>
            <person name="Gonzalez-Ballester D."/>
            <person name="Gonzalez-Halphen D."/>
            <person name="Hallmann A."/>
            <person name="Hanikenne M."/>
            <person name="Hippler M."/>
            <person name="Inwood W."/>
            <person name="Jabbari K."/>
            <person name="Kalanon M."/>
            <person name="Kuras R."/>
            <person name="Lefebvre P.A."/>
            <person name="Lemaire S.D."/>
            <person name="Lobanov A.V."/>
            <person name="Lohr M."/>
            <person name="Manuell A."/>
            <person name="Meier I."/>
            <person name="Mets L."/>
            <person name="Mittag M."/>
            <person name="Mittelmeier T."/>
            <person name="Moroney J.V."/>
            <person name="Moseley J."/>
            <person name="Napoli C."/>
            <person name="Nedelcu A.M."/>
            <person name="Niyogi K."/>
            <person name="Novoselov S.V."/>
            <person name="Paulsen I.T."/>
            <person name="Pazour G."/>
            <person name="Purton S."/>
            <person name="Ral J.P."/>
            <person name="Riano-Pachon D.M."/>
            <person name="Riekhof W."/>
            <person name="Rymarquis L."/>
            <person name="Schroda M."/>
            <person name="Stern D."/>
            <person name="Umen J."/>
            <person name="Willows R."/>
            <person name="Wilson N."/>
            <person name="Zimmer S.L."/>
            <person name="Allmer J."/>
            <person name="Balk J."/>
            <person name="Bisova K."/>
            <person name="Chen C.J."/>
            <person name="Elias M."/>
            <person name="Gendler K."/>
            <person name="Hauser C."/>
            <person name="Lamb M.R."/>
            <person name="Ledford H."/>
            <person name="Long J.C."/>
            <person name="Minagawa J."/>
            <person name="Page M.D."/>
            <person name="Pan J."/>
            <person name="Pootakham W."/>
            <person name="Roje S."/>
            <person name="Rose A."/>
            <person name="Stahlberg E."/>
            <person name="Terauchi A.M."/>
            <person name="Yang P."/>
            <person name="Ball S."/>
            <person name="Bowler C."/>
            <person name="Dieckmann C.L."/>
            <person name="Gladyshev V.N."/>
            <person name="Green P."/>
            <person name="Jorgensen R."/>
            <person name="Mayfield S."/>
            <person name="Mueller-Roeber B."/>
            <person name="Rajamani S."/>
            <person name="Sayre R.T."/>
            <person name="Brokstein P."/>
            <person name="Dubchak I."/>
            <person name="Goodstein D."/>
            <person name="Hornick L."/>
            <person name="Huang Y.W."/>
            <person name="Jhaveri J."/>
            <person name="Luo Y."/>
            <person name="Martinez D."/>
            <person name="Ngau W.C."/>
            <person name="Otillar B."/>
            <person name="Poliakov A."/>
            <person name="Porter A."/>
            <person name="Szajkowski L."/>
            <person name="Werner G."/>
            <person name="Zhou K."/>
            <person name="Grigoriev I.V."/>
            <person name="Rokhsar D.S."/>
            <person name="Grossman A.R."/>
        </authorList>
    </citation>
    <scope>NUCLEOTIDE SEQUENCE [LARGE SCALE GENOMIC DNA]</scope>
    <source>
        <strain evidence="13">CC-503</strain>
    </source>
</reference>
<dbReference type="GO" id="GO:0004845">
    <property type="term" value="F:uracil phosphoribosyltransferase activity"/>
    <property type="evidence" value="ECO:0000318"/>
    <property type="project" value="GO_Central"/>
</dbReference>
<dbReference type="NCBIfam" id="NF001097">
    <property type="entry name" value="PRK00129.1"/>
    <property type="match status" value="1"/>
</dbReference>
<comment type="cofactor">
    <cofactor evidence="1">
        <name>Mg(2+)</name>
        <dbReference type="ChEBI" id="CHEBI:18420"/>
    </cofactor>
</comment>
<evidence type="ECO:0000256" key="8">
    <source>
        <dbReference type="ARBA" id="ARBA00022741"/>
    </source>
</evidence>
<dbReference type="InterPro" id="IPR050054">
    <property type="entry name" value="UPRTase/APRTase"/>
</dbReference>
<keyword evidence="8" id="KW-0547">Nucleotide-binding</keyword>
<keyword evidence="6" id="KW-0328">Glycosyltransferase</keyword>
<evidence type="ECO:0000256" key="5">
    <source>
        <dbReference type="ARBA" id="ARBA00022533"/>
    </source>
</evidence>
<dbReference type="ExpressionAtlas" id="A0A2K3D7Z5">
    <property type="expression patterns" value="baseline"/>
</dbReference>
<proteinExistence type="inferred from homology"/>
<accession>A0A2K3D7Z5</accession>
<keyword evidence="5" id="KW-0021">Allosteric enzyme</keyword>
<dbReference type="GO" id="GO:0005525">
    <property type="term" value="F:GTP binding"/>
    <property type="evidence" value="ECO:0007669"/>
    <property type="project" value="UniProtKB-KW"/>
</dbReference>
<dbReference type="STRING" id="3055.A0A2K3D7Z5"/>
<evidence type="ECO:0000256" key="1">
    <source>
        <dbReference type="ARBA" id="ARBA00001946"/>
    </source>
</evidence>
<dbReference type="Gene3D" id="3.40.50.2020">
    <property type="match status" value="1"/>
</dbReference>
<evidence type="ECO:0000256" key="4">
    <source>
        <dbReference type="ARBA" id="ARBA00011894"/>
    </source>
</evidence>
<dbReference type="EMBL" id="CM008972">
    <property type="protein sequence ID" value="PNW76658.1"/>
    <property type="molecule type" value="Genomic_DNA"/>
</dbReference>
<dbReference type="Proteomes" id="UP000006906">
    <property type="component" value="Chromosome 11"/>
</dbReference>
<dbReference type="GO" id="GO:0005737">
    <property type="term" value="C:cytoplasm"/>
    <property type="evidence" value="ECO:0000318"/>
    <property type="project" value="GO_Central"/>
</dbReference>
<keyword evidence="9" id="KW-0342">GTP-binding</keyword>
<dbReference type="Gramene" id="PNW76658">
    <property type="protein sequence ID" value="PNW76658"/>
    <property type="gene ID" value="CHLRE_11g467778v5"/>
</dbReference>
<dbReference type="FunCoup" id="A0A2K3D7Z5">
    <property type="interactions" value="1185"/>
</dbReference>
<dbReference type="PANTHER" id="PTHR32315">
    <property type="entry name" value="ADENINE PHOSPHORIBOSYLTRANSFERASE"/>
    <property type="match status" value="1"/>
</dbReference>
<dbReference type="EC" id="2.4.2.9" evidence="4"/>
<feature type="domain" description="Phosphoribosyltransferase" evidence="11">
    <location>
        <begin position="56"/>
        <end position="260"/>
    </location>
</feature>
<evidence type="ECO:0000256" key="7">
    <source>
        <dbReference type="ARBA" id="ARBA00022679"/>
    </source>
</evidence>
<evidence type="ECO:0000259" key="11">
    <source>
        <dbReference type="Pfam" id="PF14681"/>
    </source>
</evidence>
<dbReference type="GeneID" id="5725035"/>
<organism evidence="12 13">
    <name type="scientific">Chlamydomonas reinhardtii</name>
    <name type="common">Chlamydomonas smithii</name>
    <dbReference type="NCBI Taxonomy" id="3055"/>
    <lineage>
        <taxon>Eukaryota</taxon>
        <taxon>Viridiplantae</taxon>
        <taxon>Chlorophyta</taxon>
        <taxon>core chlorophytes</taxon>
        <taxon>Chlorophyceae</taxon>
        <taxon>CS clade</taxon>
        <taxon>Chlamydomonadales</taxon>
        <taxon>Chlamydomonadaceae</taxon>
        <taxon>Chlamydomonas</taxon>
    </lineage>
</organism>
<dbReference type="RefSeq" id="XP_042919527.1">
    <property type="nucleotide sequence ID" value="XM_043067531.1"/>
</dbReference>